<sequence length="149" mass="17274">AALLVLCNKYSQKRKKIRICWVRDWILRRATYGAHNNLLKELKIEDAQQFRNFIRISAVDFEELLSKVGSVIHKQDTHLRTAISSTERLMVTLRFLATGDSYQSLMYLFRIPACTIGGFVPEVCSAIYTELKNIYLKARFILIKLNGNF</sequence>
<accession>A0AAV8Z5F6</accession>
<proteinExistence type="predicted"/>
<evidence type="ECO:0000313" key="1">
    <source>
        <dbReference type="EMBL" id="KAJ8958734.1"/>
    </source>
</evidence>
<keyword evidence="2" id="KW-1185">Reference proteome</keyword>
<organism evidence="1 2">
    <name type="scientific">Aromia moschata</name>
    <dbReference type="NCBI Taxonomy" id="1265417"/>
    <lineage>
        <taxon>Eukaryota</taxon>
        <taxon>Metazoa</taxon>
        <taxon>Ecdysozoa</taxon>
        <taxon>Arthropoda</taxon>
        <taxon>Hexapoda</taxon>
        <taxon>Insecta</taxon>
        <taxon>Pterygota</taxon>
        <taxon>Neoptera</taxon>
        <taxon>Endopterygota</taxon>
        <taxon>Coleoptera</taxon>
        <taxon>Polyphaga</taxon>
        <taxon>Cucujiformia</taxon>
        <taxon>Chrysomeloidea</taxon>
        <taxon>Cerambycidae</taxon>
        <taxon>Cerambycinae</taxon>
        <taxon>Callichromatini</taxon>
        <taxon>Aromia</taxon>
    </lineage>
</organism>
<evidence type="ECO:0000313" key="2">
    <source>
        <dbReference type="Proteomes" id="UP001162162"/>
    </source>
</evidence>
<dbReference type="AlphaFoldDB" id="A0AAV8Z5F6"/>
<feature type="non-terminal residue" evidence="1">
    <location>
        <position position="1"/>
    </location>
</feature>
<protein>
    <submittedName>
        <fullName evidence="1">Uncharacterized protein</fullName>
    </submittedName>
</protein>
<name>A0AAV8Z5F6_9CUCU</name>
<reference evidence="1" key="1">
    <citation type="journal article" date="2023" name="Insect Mol. Biol.">
        <title>Genome sequencing provides insights into the evolution of gene families encoding plant cell wall-degrading enzymes in longhorned beetles.</title>
        <authorList>
            <person name="Shin N.R."/>
            <person name="Okamura Y."/>
            <person name="Kirsch R."/>
            <person name="Pauchet Y."/>
        </authorList>
    </citation>
    <scope>NUCLEOTIDE SEQUENCE</scope>
    <source>
        <strain evidence="1">AMC_N1</strain>
    </source>
</reference>
<comment type="caution">
    <text evidence="1">The sequence shown here is derived from an EMBL/GenBank/DDBJ whole genome shotgun (WGS) entry which is preliminary data.</text>
</comment>
<gene>
    <name evidence="1" type="ORF">NQ318_016462</name>
</gene>
<dbReference type="EMBL" id="JAPWTK010000016">
    <property type="protein sequence ID" value="KAJ8958734.1"/>
    <property type="molecule type" value="Genomic_DNA"/>
</dbReference>
<dbReference type="Proteomes" id="UP001162162">
    <property type="component" value="Unassembled WGS sequence"/>
</dbReference>